<dbReference type="AlphaFoldDB" id="A0A3B3R6V0"/>
<comment type="subcellular location">
    <subcellularLocation>
        <location evidence="1">Nucleus</location>
    </subcellularLocation>
</comment>
<dbReference type="GO" id="GO:0005634">
    <property type="term" value="C:nucleus"/>
    <property type="evidence" value="ECO:0007669"/>
    <property type="project" value="UniProtKB-SubCell"/>
</dbReference>
<dbReference type="SMART" id="SM00614">
    <property type="entry name" value="ZnF_BED"/>
    <property type="match status" value="5"/>
</dbReference>
<organism evidence="10 11">
    <name type="scientific">Paramormyrops kingsleyae</name>
    <dbReference type="NCBI Taxonomy" id="1676925"/>
    <lineage>
        <taxon>Eukaryota</taxon>
        <taxon>Metazoa</taxon>
        <taxon>Chordata</taxon>
        <taxon>Craniata</taxon>
        <taxon>Vertebrata</taxon>
        <taxon>Euteleostomi</taxon>
        <taxon>Actinopterygii</taxon>
        <taxon>Neopterygii</taxon>
        <taxon>Teleostei</taxon>
        <taxon>Osteoglossocephala</taxon>
        <taxon>Osteoglossomorpha</taxon>
        <taxon>Osteoglossiformes</taxon>
        <taxon>Mormyridae</taxon>
        <taxon>Paramormyrops</taxon>
    </lineage>
</organism>
<keyword evidence="11" id="KW-1185">Reference proteome</keyword>
<evidence type="ECO:0000256" key="3">
    <source>
        <dbReference type="ARBA" id="ARBA00022771"/>
    </source>
</evidence>
<dbReference type="GeneID" id="111858795"/>
<evidence type="ECO:0000256" key="4">
    <source>
        <dbReference type="ARBA" id="ARBA00022833"/>
    </source>
</evidence>
<evidence type="ECO:0000256" key="5">
    <source>
        <dbReference type="ARBA" id="ARBA00023015"/>
    </source>
</evidence>
<evidence type="ECO:0000313" key="11">
    <source>
        <dbReference type="Proteomes" id="UP000261540"/>
    </source>
</evidence>
<feature type="domain" description="C2H2-type" evidence="9">
    <location>
        <begin position="364"/>
        <end position="390"/>
    </location>
</feature>
<dbReference type="Pfam" id="PF02892">
    <property type="entry name" value="zf-BED"/>
    <property type="match status" value="5"/>
</dbReference>
<evidence type="ECO:0000313" key="10">
    <source>
        <dbReference type="Ensembl" id="ENSPKIP00000013919.1"/>
    </source>
</evidence>
<feature type="domain" description="C2H2-type" evidence="9">
    <location>
        <begin position="233"/>
        <end position="259"/>
    </location>
</feature>
<evidence type="ECO:0000256" key="8">
    <source>
        <dbReference type="ARBA" id="ARBA00023242"/>
    </source>
</evidence>
<dbReference type="InterPro" id="IPR003656">
    <property type="entry name" value="Znf_BED"/>
</dbReference>
<reference evidence="10" key="2">
    <citation type="submission" date="2025-09" db="UniProtKB">
        <authorList>
            <consortium name="Ensembl"/>
        </authorList>
    </citation>
    <scope>IDENTIFICATION</scope>
</reference>
<reference evidence="10" key="1">
    <citation type="submission" date="2025-08" db="UniProtKB">
        <authorList>
            <consortium name="Ensembl"/>
        </authorList>
    </citation>
    <scope>IDENTIFICATION</scope>
</reference>
<dbReference type="InterPro" id="IPR052035">
    <property type="entry name" value="ZnF_BED_domain_contain"/>
</dbReference>
<dbReference type="Proteomes" id="UP000261540">
    <property type="component" value="Unplaced"/>
</dbReference>
<name>A0A3B3R6V0_9TELE</name>
<dbReference type="GO" id="GO:0003677">
    <property type="term" value="F:DNA binding"/>
    <property type="evidence" value="ECO:0007669"/>
    <property type="project" value="UniProtKB-KW"/>
</dbReference>
<dbReference type="InterPro" id="IPR008906">
    <property type="entry name" value="HATC_C_dom"/>
</dbReference>
<proteinExistence type="predicted"/>
<sequence length="912" mass="101108">MEGESEDVLLLGSFSFKKMPDGSKDKNIVICNICAAEFKYHRSTTSLSYHLRAKHARAETDKPSDCAVKEEEGREMLPGSFSFKRSPDGSDDKGVVICNLCAAEFEYGRNITSLTCHLETKHAGGEADRSKDGAIKEEGGDTLLLGSFSFADFPDCAEDKNIVISDICAAELKCDWSAPSLSCHLETARAAAGTETDRPGDGVLRGENSEETLLLGSFRFKKLPDGSDDKGVVVCNICDAEFKYRRSTTSLSYHLKARHTPAETDSSRGRRGKETILRGSFSFKKLPDGSKDKSIVICNICAAEFKYHRSTTSLSYHLKAKHAGGEADRSSGNVRWERRGKERLVRVSYHFKRLPDGTEDKNIAICNICAAEFKYPRSIASLYYHLKVKHAGAESGRSSDSAWQGTIHEYMTSQPVSCAKAEALADAISRWIACDCRPLSIVEDEGFLNTIRLASSDVTYTLPSRETIASRIEDLYANQKSSKLEQLRNAKAVALTGDRWASVTNHDYLSVSAHFIDSSWALNSFPLGVMLVDESFAEGCAKKISDITSQWEITGKISTVGNMGASAGLIPYEHMPCIAHSMQCSIVTALRDCGVQSVLEKCRKLVGHFKRSLANAADLRRQQGEMGQREETLVPDAPGRWSSTLSMITQLLRNKNALQATTAARENAAEMLTDGEFDKIEVLKKLLEPCKYVADLLGGEWYVSCSVVLPALCHLLHVMKVSDDDPYYVIRFKGSFTADLSRTKDTLNLPWLKVATALDPRFKDLKCLPRSERDEVWVSIRERLQKTILQTPPPKRKRYLLVYGSDSEDDADEAAGTSLDRYRAEPIIQMEDCPLQWWAKHSGAYEDLSHLAQKYLASPASAVPSETLFSLSGQTLQEKRAVLDSESVDRFVCLSNWLSEKKSLVSLIFGKV</sequence>
<evidence type="ECO:0000256" key="1">
    <source>
        <dbReference type="ARBA" id="ARBA00004123"/>
    </source>
</evidence>
<dbReference type="OrthoDB" id="1607513at2759"/>
<keyword evidence="6" id="KW-0238">DNA-binding</keyword>
<dbReference type="PANTHER" id="PTHR46481:SF10">
    <property type="entry name" value="ZINC FINGER BED DOMAIN-CONTAINING PROTEIN 39"/>
    <property type="match status" value="1"/>
</dbReference>
<dbReference type="InterPro" id="IPR012337">
    <property type="entry name" value="RNaseH-like_sf"/>
</dbReference>
<keyword evidence="4" id="KW-0862">Zinc</keyword>
<dbReference type="Pfam" id="PF05699">
    <property type="entry name" value="Dimer_Tnp_hAT"/>
    <property type="match status" value="1"/>
</dbReference>
<dbReference type="GO" id="GO:0046983">
    <property type="term" value="F:protein dimerization activity"/>
    <property type="evidence" value="ECO:0007669"/>
    <property type="project" value="InterPro"/>
</dbReference>
<dbReference type="RefSeq" id="XP_023696650.1">
    <property type="nucleotide sequence ID" value="XM_023840882.2"/>
</dbReference>
<dbReference type="SUPFAM" id="SSF140996">
    <property type="entry name" value="Hermes dimerisation domain"/>
    <property type="match status" value="1"/>
</dbReference>
<feature type="domain" description="C2H2-type" evidence="9">
    <location>
        <begin position="296"/>
        <end position="322"/>
    </location>
</feature>
<keyword evidence="7" id="KW-0804">Transcription</keyword>
<keyword evidence="5" id="KW-0805">Transcription regulation</keyword>
<dbReference type="GeneTree" id="ENSGT00940000158431"/>
<dbReference type="PANTHER" id="PTHR46481">
    <property type="entry name" value="ZINC FINGER BED DOMAIN-CONTAINING PROTEIN 4"/>
    <property type="match status" value="1"/>
</dbReference>
<dbReference type="SUPFAM" id="SSF53098">
    <property type="entry name" value="Ribonuclease H-like"/>
    <property type="match status" value="1"/>
</dbReference>
<keyword evidence="3" id="KW-0863">Zinc-finger</keyword>
<protein>
    <submittedName>
        <fullName evidence="10">Zinc finger BED domain-containing protein 1-like</fullName>
    </submittedName>
</protein>
<dbReference type="GO" id="GO:0008270">
    <property type="term" value="F:zinc ion binding"/>
    <property type="evidence" value="ECO:0007669"/>
    <property type="project" value="UniProtKB-KW"/>
</dbReference>
<dbReference type="Gene3D" id="1.10.10.1070">
    <property type="entry name" value="Zinc finger, BED domain-containing"/>
    <property type="match status" value="1"/>
</dbReference>
<dbReference type="Ensembl" id="ENSPKIT00000038350.1">
    <property type="protein sequence ID" value="ENSPKIP00000013919.1"/>
    <property type="gene ID" value="ENSPKIG00000001170.1"/>
</dbReference>
<accession>A0A3B3R6V0</accession>
<dbReference type="InterPro" id="IPR013087">
    <property type="entry name" value="Znf_C2H2_type"/>
</dbReference>
<keyword evidence="2" id="KW-0479">Metal-binding</keyword>
<keyword evidence="8" id="KW-0539">Nucleus</keyword>
<evidence type="ECO:0000256" key="2">
    <source>
        <dbReference type="ARBA" id="ARBA00022723"/>
    </source>
</evidence>
<evidence type="ECO:0000256" key="6">
    <source>
        <dbReference type="ARBA" id="ARBA00023125"/>
    </source>
</evidence>
<dbReference type="SMART" id="SM00355">
    <property type="entry name" value="ZnF_C2H2"/>
    <property type="match status" value="5"/>
</dbReference>
<feature type="domain" description="C2H2-type" evidence="9">
    <location>
        <begin position="96"/>
        <end position="122"/>
    </location>
</feature>
<dbReference type="KEGG" id="pki:111858795"/>
<evidence type="ECO:0000259" key="9">
    <source>
        <dbReference type="SMART" id="SM00355"/>
    </source>
</evidence>
<evidence type="ECO:0000256" key="7">
    <source>
        <dbReference type="ARBA" id="ARBA00023163"/>
    </source>
</evidence>
<feature type="domain" description="C2H2-type" evidence="9">
    <location>
        <begin position="29"/>
        <end position="55"/>
    </location>
</feature>